<dbReference type="EMBL" id="JATAAI010000004">
    <property type="protein sequence ID" value="KAK1746479.1"/>
    <property type="molecule type" value="Genomic_DNA"/>
</dbReference>
<dbReference type="Gene3D" id="1.50.40.10">
    <property type="entry name" value="Mitochondrial carrier domain"/>
    <property type="match status" value="2"/>
</dbReference>
<comment type="caution">
    <text evidence="12">The sequence shown here is derived from an EMBL/GenBank/DDBJ whole genome shotgun (WGS) entry which is preliminary data.</text>
</comment>
<evidence type="ECO:0000256" key="8">
    <source>
        <dbReference type="ARBA" id="ARBA00023136"/>
    </source>
</evidence>
<dbReference type="AlphaFoldDB" id="A0AAD8YJ38"/>
<feature type="repeat" description="Solcar" evidence="9">
    <location>
        <begin position="89"/>
        <end position="177"/>
    </location>
</feature>
<reference evidence="12" key="1">
    <citation type="submission" date="2023-06" db="EMBL/GenBank/DDBJ databases">
        <title>Survivors Of The Sea: Transcriptome response of Skeletonema marinoi to long-term dormancy.</title>
        <authorList>
            <person name="Pinder M.I.M."/>
            <person name="Kourtchenko O."/>
            <person name="Robertson E.K."/>
            <person name="Larsson T."/>
            <person name="Maumus F."/>
            <person name="Osuna-Cruz C.M."/>
            <person name="Vancaester E."/>
            <person name="Stenow R."/>
            <person name="Vandepoele K."/>
            <person name="Ploug H."/>
            <person name="Bruchert V."/>
            <person name="Godhe A."/>
            <person name="Topel M."/>
        </authorList>
    </citation>
    <scope>NUCLEOTIDE SEQUENCE</scope>
    <source>
        <strain evidence="12">R05AC</strain>
    </source>
</reference>
<sequence>MHSDDIRTSILDLFCTIITLLNDTIMMKSCIGFIGLLACGNCNNHISRTRTDPIKAFHCKSNSNHNRAISIRGGGGDASSSTQLNLSAAATMSSLFAGSVGGAIGVGIAYPFDTLSTKAQVSSGKSDEKQANLIQNIKTIWNNQGINGFFEGVFVTMIGQAAIKSIQFAVNEITLLYLETNATIQSNLLKMAIAGTLAGLLSSFVVSPIELVKIRMQAQNKSASKKNDDDHDDSDISSQVYSNDFECAKYLIKHEGWRALFCHGLGITIIREIPSFAFYFVAYGLLARSSFAVQLGNHAAPLVFGALAGWAMWIPTYPADIVKTLVQVQDSKNKMMGPMQITAKLYRSGGVKAFFDGLEPKLVRAAVKHAATFWVYEIVMNMLRPIP</sequence>
<dbReference type="GO" id="GO:0031966">
    <property type="term" value="C:mitochondrial membrane"/>
    <property type="evidence" value="ECO:0007669"/>
    <property type="project" value="UniProtKB-SubCell"/>
</dbReference>
<evidence type="ECO:0000313" key="12">
    <source>
        <dbReference type="EMBL" id="KAK1746479.1"/>
    </source>
</evidence>
<evidence type="ECO:0000256" key="10">
    <source>
        <dbReference type="RuleBase" id="RU000488"/>
    </source>
</evidence>
<evidence type="ECO:0000256" key="7">
    <source>
        <dbReference type="ARBA" id="ARBA00023128"/>
    </source>
</evidence>
<keyword evidence="13" id="KW-1185">Reference proteome</keyword>
<evidence type="ECO:0000256" key="4">
    <source>
        <dbReference type="ARBA" id="ARBA00022692"/>
    </source>
</evidence>
<evidence type="ECO:0000256" key="2">
    <source>
        <dbReference type="ARBA" id="ARBA00006375"/>
    </source>
</evidence>
<dbReference type="SUPFAM" id="SSF103506">
    <property type="entry name" value="Mitochondrial carrier"/>
    <property type="match status" value="1"/>
</dbReference>
<comment type="subcellular location">
    <subcellularLocation>
        <location evidence="1">Mitochondrion membrane</location>
        <topology evidence="1">Multi-pass membrane protein</topology>
    </subcellularLocation>
</comment>
<keyword evidence="3 10" id="KW-0813">Transport</keyword>
<organism evidence="12 13">
    <name type="scientific">Skeletonema marinoi</name>
    <dbReference type="NCBI Taxonomy" id="267567"/>
    <lineage>
        <taxon>Eukaryota</taxon>
        <taxon>Sar</taxon>
        <taxon>Stramenopiles</taxon>
        <taxon>Ochrophyta</taxon>
        <taxon>Bacillariophyta</taxon>
        <taxon>Coscinodiscophyceae</taxon>
        <taxon>Thalassiosirophycidae</taxon>
        <taxon>Thalassiosirales</taxon>
        <taxon>Skeletonemataceae</taxon>
        <taxon>Skeletonema</taxon>
        <taxon>Skeletonema marinoi-dohrnii complex</taxon>
    </lineage>
</organism>
<name>A0AAD8YJ38_9STRA</name>
<dbReference type="Proteomes" id="UP001224775">
    <property type="component" value="Unassembled WGS sequence"/>
</dbReference>
<evidence type="ECO:0000313" key="13">
    <source>
        <dbReference type="Proteomes" id="UP001224775"/>
    </source>
</evidence>
<feature type="repeat" description="Solcar" evidence="9">
    <location>
        <begin position="186"/>
        <end position="289"/>
    </location>
</feature>
<evidence type="ECO:0000256" key="1">
    <source>
        <dbReference type="ARBA" id="ARBA00004225"/>
    </source>
</evidence>
<dbReference type="InterPro" id="IPR050567">
    <property type="entry name" value="Mitochondrial_Carrier"/>
</dbReference>
<keyword evidence="8 9" id="KW-0472">Membrane</keyword>
<dbReference type="Pfam" id="PF00153">
    <property type="entry name" value="Mito_carr"/>
    <property type="match status" value="3"/>
</dbReference>
<dbReference type="InterPro" id="IPR023395">
    <property type="entry name" value="MCP_dom_sf"/>
</dbReference>
<protein>
    <submittedName>
        <fullName evidence="12">Mitochondrial carrier protein</fullName>
    </submittedName>
</protein>
<dbReference type="PANTHER" id="PTHR45624">
    <property type="entry name" value="MITOCHONDRIAL BASIC AMINO ACIDS TRANSPORTER-RELATED"/>
    <property type="match status" value="1"/>
</dbReference>
<feature type="repeat" description="Solcar" evidence="9">
    <location>
        <begin position="296"/>
        <end position="382"/>
    </location>
</feature>
<dbReference type="PANTHER" id="PTHR45624:SF10">
    <property type="entry name" value="SLC (SOLUTE CARRIER) HOMOLOG"/>
    <property type="match status" value="1"/>
</dbReference>
<evidence type="ECO:0000256" key="5">
    <source>
        <dbReference type="ARBA" id="ARBA00022737"/>
    </source>
</evidence>
<keyword evidence="4 9" id="KW-0812">Transmembrane</keyword>
<accession>A0AAD8YJ38</accession>
<feature type="transmembrane region" description="Helical" evidence="11">
    <location>
        <begin position="191"/>
        <end position="212"/>
    </location>
</feature>
<keyword evidence="5" id="KW-0677">Repeat</keyword>
<evidence type="ECO:0000256" key="6">
    <source>
        <dbReference type="ARBA" id="ARBA00022989"/>
    </source>
</evidence>
<evidence type="ECO:0000256" key="3">
    <source>
        <dbReference type="ARBA" id="ARBA00022448"/>
    </source>
</evidence>
<keyword evidence="6 11" id="KW-1133">Transmembrane helix</keyword>
<comment type="similarity">
    <text evidence="2 10">Belongs to the mitochondrial carrier (TC 2.A.29) family.</text>
</comment>
<evidence type="ECO:0000256" key="11">
    <source>
        <dbReference type="SAM" id="Phobius"/>
    </source>
</evidence>
<dbReference type="PROSITE" id="PS50920">
    <property type="entry name" value="SOLCAR"/>
    <property type="match status" value="3"/>
</dbReference>
<proteinExistence type="inferred from homology"/>
<dbReference type="InterPro" id="IPR018108">
    <property type="entry name" value="MCP_transmembrane"/>
</dbReference>
<evidence type="ECO:0000256" key="9">
    <source>
        <dbReference type="PROSITE-ProRule" id="PRU00282"/>
    </source>
</evidence>
<gene>
    <name evidence="12" type="ORF">QTG54_003086</name>
</gene>
<keyword evidence="7" id="KW-0496">Mitochondrion</keyword>
<dbReference type="GO" id="GO:0022857">
    <property type="term" value="F:transmembrane transporter activity"/>
    <property type="evidence" value="ECO:0007669"/>
    <property type="project" value="TreeGrafter"/>
</dbReference>